<proteinExistence type="predicted"/>
<feature type="chain" id="PRO_5042290328" evidence="2">
    <location>
        <begin position="24"/>
        <end position="337"/>
    </location>
</feature>
<feature type="compositionally biased region" description="Low complexity" evidence="1">
    <location>
        <begin position="229"/>
        <end position="254"/>
    </location>
</feature>
<name>A0AAD5YSI2_9AGAR</name>
<feature type="region of interest" description="Disordered" evidence="1">
    <location>
        <begin position="64"/>
        <end position="125"/>
    </location>
</feature>
<dbReference type="Proteomes" id="UP001213000">
    <property type="component" value="Unassembled WGS sequence"/>
</dbReference>
<comment type="caution">
    <text evidence="3">The sequence shown here is derived from an EMBL/GenBank/DDBJ whole genome shotgun (WGS) entry which is preliminary data.</text>
</comment>
<feature type="compositionally biased region" description="Low complexity" evidence="1">
    <location>
        <begin position="76"/>
        <end position="88"/>
    </location>
</feature>
<organism evidence="3 4">
    <name type="scientific">Leucocoprinus birnbaumii</name>
    <dbReference type="NCBI Taxonomy" id="56174"/>
    <lineage>
        <taxon>Eukaryota</taxon>
        <taxon>Fungi</taxon>
        <taxon>Dikarya</taxon>
        <taxon>Basidiomycota</taxon>
        <taxon>Agaricomycotina</taxon>
        <taxon>Agaricomycetes</taxon>
        <taxon>Agaricomycetidae</taxon>
        <taxon>Agaricales</taxon>
        <taxon>Agaricineae</taxon>
        <taxon>Agaricaceae</taxon>
        <taxon>Leucocoprinus</taxon>
    </lineage>
</organism>
<protein>
    <submittedName>
        <fullName evidence="3">Uncharacterized protein</fullName>
    </submittedName>
</protein>
<evidence type="ECO:0000313" key="4">
    <source>
        <dbReference type="Proteomes" id="UP001213000"/>
    </source>
</evidence>
<evidence type="ECO:0000313" key="3">
    <source>
        <dbReference type="EMBL" id="KAJ3569891.1"/>
    </source>
</evidence>
<sequence length="337" mass="34645">MVQRLASTFTLAVVALKASSSLALPMVSEDATDLVERNFDDSMDFEARDLGASWLDDELIARKVSPPKTAHGPTKPSSSLPASGASSGHVESLGATPLPSVGSLTTSEGPGEGTVPTGAPLSAPSAATLTEPMVSNAATETQPLGSMGGAKATKTVTHTVHAKPTPCGMAKKKKGKGFKGKGKGFKGKGKQQGHNGSKRAVPIASTSHLSEESGSPSVNSVAPSHATLAPSAGPSGSPPEGNAAKTTTKTMTGKDGSVTVMHMVHATPTGCVEKHKGGPFFKKPGKPRPMEKGKGKKPIMGNKQNHKDSHNKGAKPQGQKPRIGLKERDVYEIDELD</sequence>
<reference evidence="3" key="1">
    <citation type="submission" date="2022-07" db="EMBL/GenBank/DDBJ databases">
        <title>Genome Sequence of Leucocoprinus birnbaumii.</title>
        <authorList>
            <person name="Buettner E."/>
        </authorList>
    </citation>
    <scope>NUCLEOTIDE SEQUENCE</scope>
    <source>
        <strain evidence="3">VT141</strain>
    </source>
</reference>
<feature type="region of interest" description="Disordered" evidence="1">
    <location>
        <begin position="162"/>
        <end position="255"/>
    </location>
</feature>
<accession>A0AAD5YSI2</accession>
<feature type="signal peptide" evidence="2">
    <location>
        <begin position="1"/>
        <end position="23"/>
    </location>
</feature>
<feature type="compositionally biased region" description="Polar residues" evidence="1">
    <location>
        <begin position="204"/>
        <end position="222"/>
    </location>
</feature>
<gene>
    <name evidence="3" type="ORF">NP233_g4758</name>
</gene>
<evidence type="ECO:0000256" key="2">
    <source>
        <dbReference type="SAM" id="SignalP"/>
    </source>
</evidence>
<feature type="region of interest" description="Disordered" evidence="1">
    <location>
        <begin position="269"/>
        <end position="337"/>
    </location>
</feature>
<dbReference type="EMBL" id="JANIEX010000264">
    <property type="protein sequence ID" value="KAJ3569891.1"/>
    <property type="molecule type" value="Genomic_DNA"/>
</dbReference>
<keyword evidence="4" id="KW-1185">Reference proteome</keyword>
<feature type="compositionally biased region" description="Basic residues" evidence="1">
    <location>
        <begin position="170"/>
        <end position="191"/>
    </location>
</feature>
<keyword evidence="2" id="KW-0732">Signal</keyword>
<evidence type="ECO:0000256" key="1">
    <source>
        <dbReference type="SAM" id="MobiDB-lite"/>
    </source>
</evidence>
<dbReference type="AlphaFoldDB" id="A0AAD5YSI2"/>